<sequence length="424" mass="48293">MTKKFRTFAQVPPKGWNSWDSYGASVREDEVKRNADYLSQHLKQFGWQYVTVDIQWYEPTADSSQYHNFTPLLMDEYSRLIPDPKRFPSAANGQGFKPLGDYIHGLGLKFGIHIMRGIPRQAVHNATPIKGTTKTARDIAENNICPWNADMYGVNVDMPEGQSYYNSLMDLYASWGVDFIKCDDIANSVIYNGTLKKEVVALRKAIDQTGREMVLSLSPGPAPVENGAFLQRNANMWRITDDFWDEWSLLLNMFDRAEKWSPISRPGNWPDCDMLPLGHIGIRSVDGPGGNRQTRFTRPEQKTMMSLWSLMQSPLIMGGELPDLDEWTTSLLTNQDLLEMDDHLVDKYQTARDEQKITWYAESPSHAYYAVFNISDQPLTLTSKELSALEIPLAGHDIWQNRDVSLAADQVVEIASHDVYLLKV</sequence>
<dbReference type="GO" id="GO:0004557">
    <property type="term" value="F:alpha-galactosidase activity"/>
    <property type="evidence" value="ECO:0007669"/>
    <property type="project" value="UniProtKB-EC"/>
</dbReference>
<dbReference type="GO" id="GO:0005975">
    <property type="term" value="P:carbohydrate metabolic process"/>
    <property type="evidence" value="ECO:0007669"/>
    <property type="project" value="InterPro"/>
</dbReference>
<comment type="similarity">
    <text evidence="1 4">Belongs to the glycosyl hydrolase 27 family.</text>
</comment>
<keyword evidence="4" id="KW-1015">Disulfide bond</keyword>
<organism evidence="5 6">
    <name type="scientific">Levilactobacillus koreensis</name>
    <dbReference type="NCBI Taxonomy" id="637971"/>
    <lineage>
        <taxon>Bacteria</taxon>
        <taxon>Bacillati</taxon>
        <taxon>Bacillota</taxon>
        <taxon>Bacilli</taxon>
        <taxon>Lactobacillales</taxon>
        <taxon>Lactobacillaceae</taxon>
        <taxon>Levilactobacillus</taxon>
    </lineage>
</organism>
<dbReference type="InterPro" id="IPR002241">
    <property type="entry name" value="Glyco_hydro_27"/>
</dbReference>
<accession>A0AAC8UX09</accession>
<reference evidence="5 6" key="1">
    <citation type="submission" date="2015-07" db="EMBL/GenBank/DDBJ databases">
        <title>Lactobacillus korensis/26-25/ whole genome sequencing.</title>
        <authorList>
            <person name="Kim M.K."/>
            <person name="Im W.-T."/>
            <person name="Srinivasan S."/>
            <person name="Lee J.-J."/>
        </authorList>
    </citation>
    <scope>NUCLEOTIDE SEQUENCE [LARGE SCALE GENOMIC DNA]</scope>
    <source>
        <strain evidence="5 6">26-25</strain>
    </source>
</reference>
<dbReference type="KEGG" id="lko:ABN16_09565"/>
<gene>
    <name evidence="5" type="ORF">ABN16_09565</name>
</gene>
<keyword evidence="2 4" id="KW-0378">Hydrolase</keyword>
<dbReference type="Gene3D" id="3.20.20.70">
    <property type="entry name" value="Aldolase class I"/>
    <property type="match status" value="1"/>
</dbReference>
<dbReference type="InterPro" id="IPR013785">
    <property type="entry name" value="Aldolase_TIM"/>
</dbReference>
<dbReference type="SUPFAM" id="SSF51445">
    <property type="entry name" value="(Trans)glycosidases"/>
    <property type="match status" value="1"/>
</dbReference>
<dbReference type="Pfam" id="PF16499">
    <property type="entry name" value="Melibiase_2"/>
    <property type="match status" value="1"/>
</dbReference>
<dbReference type="Gene3D" id="2.60.40.1180">
    <property type="entry name" value="Golgi alpha-mannosidase II"/>
    <property type="match status" value="1"/>
</dbReference>
<dbReference type="EMBL" id="CP012033">
    <property type="protein sequence ID" value="AKP65227.1"/>
    <property type="molecule type" value="Genomic_DNA"/>
</dbReference>
<dbReference type="InterPro" id="IPR017853">
    <property type="entry name" value="GH"/>
</dbReference>
<protein>
    <recommendedName>
        <fullName evidence="4">Alpha-galactosidase</fullName>
        <ecNumber evidence="4">3.2.1.22</ecNumber>
    </recommendedName>
    <alternativeName>
        <fullName evidence="4">Melibiase</fullName>
    </alternativeName>
</protein>
<dbReference type="EC" id="3.2.1.22" evidence="4"/>
<evidence type="ECO:0000256" key="1">
    <source>
        <dbReference type="ARBA" id="ARBA00009743"/>
    </source>
</evidence>
<proteinExistence type="inferred from homology"/>
<dbReference type="PRINTS" id="PR00740">
    <property type="entry name" value="GLHYDRLASE27"/>
</dbReference>
<evidence type="ECO:0000313" key="6">
    <source>
        <dbReference type="Proteomes" id="UP000036000"/>
    </source>
</evidence>
<comment type="catalytic activity">
    <reaction evidence="4">
        <text>Hydrolysis of terminal, non-reducing alpha-D-galactose residues in alpha-D-galactosides, including galactose oligosaccharides, galactomannans and galactolipids.</text>
        <dbReference type="EC" id="3.2.1.22"/>
    </reaction>
</comment>
<name>A0AAC8UX09_9LACO</name>
<keyword evidence="3 4" id="KW-0326">Glycosidase</keyword>
<evidence type="ECO:0000256" key="4">
    <source>
        <dbReference type="RuleBase" id="RU361168"/>
    </source>
</evidence>
<evidence type="ECO:0000313" key="5">
    <source>
        <dbReference type="EMBL" id="AKP65227.1"/>
    </source>
</evidence>
<dbReference type="InterPro" id="IPR013780">
    <property type="entry name" value="Glyco_hydro_b"/>
</dbReference>
<evidence type="ECO:0000256" key="2">
    <source>
        <dbReference type="ARBA" id="ARBA00022801"/>
    </source>
</evidence>
<dbReference type="PANTHER" id="PTHR11452">
    <property type="entry name" value="ALPHA-GALACTOSIDASE/ALPHA-N-ACETYLGALACTOSAMINIDASE"/>
    <property type="match status" value="1"/>
</dbReference>
<dbReference type="Proteomes" id="UP000036000">
    <property type="component" value="Chromosome"/>
</dbReference>
<dbReference type="PANTHER" id="PTHR11452:SF42">
    <property type="entry name" value="ALPHA-GALACTOSIDASE"/>
    <property type="match status" value="1"/>
</dbReference>
<dbReference type="CDD" id="cd14792">
    <property type="entry name" value="GH27"/>
    <property type="match status" value="1"/>
</dbReference>
<evidence type="ECO:0000256" key="3">
    <source>
        <dbReference type="ARBA" id="ARBA00023295"/>
    </source>
</evidence>
<dbReference type="AlphaFoldDB" id="A0AAC8UX09"/>
<keyword evidence="6" id="KW-1185">Reference proteome</keyword>
<dbReference type="RefSeq" id="WP_048735350.1">
    <property type="nucleotide sequence ID" value="NZ_CP012033.1"/>
</dbReference>